<keyword evidence="3 7" id="KW-0812">Transmembrane</keyword>
<dbReference type="InterPro" id="IPR032694">
    <property type="entry name" value="CopC/D"/>
</dbReference>
<dbReference type="OrthoDB" id="5241646at2"/>
<feature type="transmembrane region" description="Helical" evidence="7">
    <location>
        <begin position="614"/>
        <end position="635"/>
    </location>
</feature>
<evidence type="ECO:0000256" key="3">
    <source>
        <dbReference type="ARBA" id="ARBA00022692"/>
    </source>
</evidence>
<feature type="transmembrane region" description="Helical" evidence="7">
    <location>
        <begin position="206"/>
        <end position="230"/>
    </location>
</feature>
<evidence type="ECO:0000256" key="2">
    <source>
        <dbReference type="ARBA" id="ARBA00022475"/>
    </source>
</evidence>
<dbReference type="Pfam" id="PF05425">
    <property type="entry name" value="CopD"/>
    <property type="match status" value="1"/>
</dbReference>
<feature type="domain" description="Copper resistance protein D" evidence="8">
    <location>
        <begin position="245"/>
        <end position="340"/>
    </location>
</feature>
<dbReference type="Pfam" id="PF09678">
    <property type="entry name" value="Caa3_CtaG"/>
    <property type="match status" value="1"/>
</dbReference>
<feature type="transmembrane region" description="Helical" evidence="7">
    <location>
        <begin position="175"/>
        <end position="194"/>
    </location>
</feature>
<evidence type="ECO:0000313" key="10">
    <source>
        <dbReference type="Proteomes" id="UP000253318"/>
    </source>
</evidence>
<evidence type="ECO:0000256" key="6">
    <source>
        <dbReference type="SAM" id="MobiDB-lite"/>
    </source>
</evidence>
<feature type="transmembrane region" description="Helical" evidence="7">
    <location>
        <begin position="413"/>
        <end position="437"/>
    </location>
</feature>
<accession>A0A368T8W2</accession>
<evidence type="ECO:0000259" key="8">
    <source>
        <dbReference type="Pfam" id="PF05425"/>
    </source>
</evidence>
<evidence type="ECO:0000313" key="9">
    <source>
        <dbReference type="EMBL" id="RCV60576.1"/>
    </source>
</evidence>
<dbReference type="GO" id="GO:0006825">
    <property type="term" value="P:copper ion transport"/>
    <property type="evidence" value="ECO:0007669"/>
    <property type="project" value="InterPro"/>
</dbReference>
<feature type="transmembrane region" description="Helical" evidence="7">
    <location>
        <begin position="250"/>
        <end position="268"/>
    </location>
</feature>
<keyword evidence="2" id="KW-1003">Cell membrane</keyword>
<feature type="transmembrane region" description="Helical" evidence="7">
    <location>
        <begin position="528"/>
        <end position="548"/>
    </location>
</feature>
<dbReference type="AlphaFoldDB" id="A0A368T8W2"/>
<feature type="transmembrane region" description="Helical" evidence="7">
    <location>
        <begin position="560"/>
        <end position="583"/>
    </location>
</feature>
<dbReference type="GO" id="GO:0005886">
    <property type="term" value="C:plasma membrane"/>
    <property type="evidence" value="ECO:0007669"/>
    <property type="project" value="UniProtKB-SubCell"/>
</dbReference>
<proteinExistence type="predicted"/>
<evidence type="ECO:0000256" key="1">
    <source>
        <dbReference type="ARBA" id="ARBA00004651"/>
    </source>
</evidence>
<name>A0A368T8W2_9ACTN</name>
<feature type="region of interest" description="Disordered" evidence="6">
    <location>
        <begin position="641"/>
        <end position="661"/>
    </location>
</feature>
<feature type="transmembrane region" description="Helical" evidence="7">
    <location>
        <begin position="318"/>
        <end position="340"/>
    </location>
</feature>
<feature type="transmembrane region" description="Helical" evidence="7">
    <location>
        <begin position="20"/>
        <end position="50"/>
    </location>
</feature>
<evidence type="ECO:0000256" key="5">
    <source>
        <dbReference type="ARBA" id="ARBA00023136"/>
    </source>
</evidence>
<sequence>MASPVTRESDPRRQGGAGAVVQTAVVSAAVCLIALIIALMAGGAVTAQVIPGLPDAGMLTRWGLPVAKTALDVFAALTLGALLLSAVLLPSDRGRLGDQAQAYVRAASWLALGWAAAAAATLVFQLSDLLGLPPGEVIGDQLTSFAGSVPQGIGLMLVILVSTAVALLGRTVASAGGGLGLLALTLVGLVPPALTGHSSSSPNHDLATTGLALHVLAISVWVGGLAAVAYHALRADGEQLPVVGDRFSRIALWAYAGVAVGGVASAASRLYSVGDLVTTAYGLIMVAKAVLFLALGYVGWLHRGRTVPALADGGGRGLFVRLVVVEIVVMSAAMGLATALSRTAPPPPLDGTFDPVRELLGFSMPPPVSAGTLLALWRPDLFYILLVAVLGGLYAAGVVRLRRRGDRWPWGRTVAWSLGLLTIVATKLSGVATYAMVLFSTHMIQHMVLSMLTPILLVLGAPATLALRALRPARRRGDRGPREWLTLFLNSRYSHLVTHPGFATPVFVASTYALYFTPLFGTLMSSHLGHLFMSVHFLLAGFLFYWIMIGVDPAPRKIPYLLRIVLLLLVMGFHAFFGIAIMMQSAPIGMEYYGQFDVPWRSSIEEDQYAGGGVAWAVGELPTLLVLVALVVQWSRDEERTERRRERHSRRGGSDDADMDAYNAYLQRLDQRSRENG</sequence>
<evidence type="ECO:0000256" key="7">
    <source>
        <dbReference type="SAM" id="Phobius"/>
    </source>
</evidence>
<dbReference type="EMBL" id="QEIN01000037">
    <property type="protein sequence ID" value="RCV60576.1"/>
    <property type="molecule type" value="Genomic_DNA"/>
</dbReference>
<keyword evidence="4 7" id="KW-1133">Transmembrane helix</keyword>
<feature type="transmembrane region" description="Helical" evidence="7">
    <location>
        <begin position="144"/>
        <end position="168"/>
    </location>
</feature>
<reference evidence="9 10" key="1">
    <citation type="submission" date="2018-04" db="EMBL/GenBank/DDBJ databases">
        <title>Novel actinobacteria from marine sediment.</title>
        <authorList>
            <person name="Ng Z.Y."/>
            <person name="Tan G.Y.A."/>
        </authorList>
    </citation>
    <scope>NUCLEOTIDE SEQUENCE [LARGE SCALE GENOMIC DNA]</scope>
    <source>
        <strain evidence="9 10">TPS81</strain>
    </source>
</reference>
<evidence type="ECO:0000256" key="4">
    <source>
        <dbReference type="ARBA" id="ARBA00022989"/>
    </source>
</evidence>
<gene>
    <name evidence="9" type="ORF">DEF24_06655</name>
</gene>
<dbReference type="Proteomes" id="UP000253318">
    <property type="component" value="Unassembled WGS sequence"/>
</dbReference>
<dbReference type="InterPro" id="IPR019108">
    <property type="entry name" value="Caa3_assmbl_CtaG-rel"/>
</dbReference>
<dbReference type="InterPro" id="IPR008457">
    <property type="entry name" value="Cu-R_CopD_dom"/>
</dbReference>
<dbReference type="PANTHER" id="PTHR34820">
    <property type="entry name" value="INNER MEMBRANE PROTEIN YEBZ"/>
    <property type="match status" value="1"/>
</dbReference>
<protein>
    <submittedName>
        <fullName evidence="9">Copper resistance protein CopD</fullName>
    </submittedName>
</protein>
<feature type="transmembrane region" description="Helical" evidence="7">
    <location>
        <begin position="70"/>
        <end position="90"/>
    </location>
</feature>
<feature type="transmembrane region" description="Helical" evidence="7">
    <location>
        <begin position="381"/>
        <end position="401"/>
    </location>
</feature>
<organism evidence="9 10">
    <name type="scientific">Marinitenerispora sediminis</name>
    <dbReference type="NCBI Taxonomy" id="1931232"/>
    <lineage>
        <taxon>Bacteria</taxon>
        <taxon>Bacillati</taxon>
        <taxon>Actinomycetota</taxon>
        <taxon>Actinomycetes</taxon>
        <taxon>Streptosporangiales</taxon>
        <taxon>Nocardiopsidaceae</taxon>
        <taxon>Marinitenerispora</taxon>
    </lineage>
</organism>
<feature type="transmembrane region" description="Helical" evidence="7">
    <location>
        <begin position="102"/>
        <end position="124"/>
    </location>
</feature>
<dbReference type="RefSeq" id="WP_114396874.1">
    <property type="nucleotide sequence ID" value="NZ_QEIM01000021.1"/>
</dbReference>
<keyword evidence="10" id="KW-1185">Reference proteome</keyword>
<dbReference type="PANTHER" id="PTHR34820:SF4">
    <property type="entry name" value="INNER MEMBRANE PROTEIN YEBZ"/>
    <property type="match status" value="1"/>
</dbReference>
<feature type="transmembrane region" description="Helical" evidence="7">
    <location>
        <begin position="280"/>
        <end position="298"/>
    </location>
</feature>
<comment type="caution">
    <text evidence="9">The sequence shown here is derived from an EMBL/GenBank/DDBJ whole genome shotgun (WGS) entry which is preliminary data.</text>
</comment>
<keyword evidence="5 7" id="KW-0472">Membrane</keyword>
<comment type="subcellular location">
    <subcellularLocation>
        <location evidence="1">Cell membrane</location>
        <topology evidence="1">Multi-pass membrane protein</topology>
    </subcellularLocation>
</comment>
<feature type="transmembrane region" description="Helical" evidence="7">
    <location>
        <begin position="496"/>
        <end position="516"/>
    </location>
</feature>
<feature type="transmembrane region" description="Helical" evidence="7">
    <location>
        <begin position="443"/>
        <end position="467"/>
    </location>
</feature>